<name>A0A9P7KC68_9AGAR</name>
<keyword evidence="2" id="KW-0732">Signal</keyword>
<protein>
    <submittedName>
        <fullName evidence="3">Uncharacterized protein</fullName>
    </submittedName>
</protein>
<feature type="chain" id="PRO_5040488757" evidence="2">
    <location>
        <begin position="23"/>
        <end position="351"/>
    </location>
</feature>
<dbReference type="Proteomes" id="UP000775547">
    <property type="component" value="Unassembled WGS sequence"/>
</dbReference>
<comment type="caution">
    <text evidence="3">The sequence shown here is derived from an EMBL/GenBank/DDBJ whole genome shotgun (WGS) entry which is preliminary data.</text>
</comment>
<organism evidence="3 4">
    <name type="scientific">Asterophora parasitica</name>
    <dbReference type="NCBI Taxonomy" id="117018"/>
    <lineage>
        <taxon>Eukaryota</taxon>
        <taxon>Fungi</taxon>
        <taxon>Dikarya</taxon>
        <taxon>Basidiomycota</taxon>
        <taxon>Agaricomycotina</taxon>
        <taxon>Agaricomycetes</taxon>
        <taxon>Agaricomycetidae</taxon>
        <taxon>Agaricales</taxon>
        <taxon>Tricholomatineae</taxon>
        <taxon>Lyophyllaceae</taxon>
        <taxon>Asterophora</taxon>
    </lineage>
</organism>
<accession>A0A9P7KC68</accession>
<reference evidence="3" key="1">
    <citation type="submission" date="2020-07" db="EMBL/GenBank/DDBJ databases">
        <authorList>
            <person name="Nieuwenhuis M."/>
            <person name="Van De Peppel L.J.J."/>
        </authorList>
    </citation>
    <scope>NUCLEOTIDE SEQUENCE</scope>
    <source>
        <strain evidence="3">AP01</strain>
        <tissue evidence="3">Mycelium</tissue>
    </source>
</reference>
<dbReference type="EMBL" id="JABCKV010000106">
    <property type="protein sequence ID" value="KAG5643560.1"/>
    <property type="molecule type" value="Genomic_DNA"/>
</dbReference>
<gene>
    <name evidence="3" type="ORF">DXG03_000654</name>
</gene>
<feature type="signal peptide" evidence="2">
    <location>
        <begin position="1"/>
        <end position="22"/>
    </location>
</feature>
<dbReference type="AlphaFoldDB" id="A0A9P7KC68"/>
<evidence type="ECO:0000256" key="2">
    <source>
        <dbReference type="SAM" id="SignalP"/>
    </source>
</evidence>
<keyword evidence="4" id="KW-1185">Reference proteome</keyword>
<evidence type="ECO:0000256" key="1">
    <source>
        <dbReference type="SAM" id="MobiDB-lite"/>
    </source>
</evidence>
<feature type="region of interest" description="Disordered" evidence="1">
    <location>
        <begin position="47"/>
        <end position="75"/>
    </location>
</feature>
<sequence length="351" mass="35935">MLTAPFVSLVLALASVVSGAHAYDIEPRTAAAGRAALGRVAQASRGAALRGASRAPPPRIRPSHQPAPGGSSNTVKAAKAGGLSFLGAKLAGGGTVGLGSLIAQGVDTKLNPDKRDLEARNGALRIGRVGAAGFKSAVRNAAPKVKPIAPPRAPAPKFGKTRVAGAFTATALTAGIGEYYGGNAMGNAIDRLNAADGKKRELYEELLSRSPQTGAIGRVAGTALRAGRGGVRAAKSAAPHRPAPPPARSGVVRKVGTAGAIGAAAASGGFLEGMVQNITPEAQERIRKNPKDAISKMLPPNPFGGKKREYVEDLMARGSLGVSFFRSPGSTEIKRPLSFRNRSKDSWRALL</sequence>
<proteinExistence type="predicted"/>
<reference evidence="3" key="2">
    <citation type="submission" date="2021-10" db="EMBL/GenBank/DDBJ databases">
        <title>Phylogenomics reveals ancestral predisposition of the termite-cultivated fungus Termitomyces towards a domesticated lifestyle.</title>
        <authorList>
            <person name="Auxier B."/>
            <person name="Grum-Grzhimaylo A."/>
            <person name="Cardenas M.E."/>
            <person name="Lodge J.D."/>
            <person name="Laessoe T."/>
            <person name="Pedersen O."/>
            <person name="Smith M.E."/>
            <person name="Kuyper T.W."/>
            <person name="Franco-Molano E.A."/>
            <person name="Baroni T.J."/>
            <person name="Aanen D.K."/>
        </authorList>
    </citation>
    <scope>NUCLEOTIDE SEQUENCE</scope>
    <source>
        <strain evidence="3">AP01</strain>
        <tissue evidence="3">Mycelium</tissue>
    </source>
</reference>
<dbReference type="OrthoDB" id="3065124at2759"/>
<evidence type="ECO:0000313" key="4">
    <source>
        <dbReference type="Proteomes" id="UP000775547"/>
    </source>
</evidence>
<evidence type="ECO:0000313" key="3">
    <source>
        <dbReference type="EMBL" id="KAG5643560.1"/>
    </source>
</evidence>